<evidence type="ECO:0000313" key="1">
    <source>
        <dbReference type="EMBL" id="SDD93153.1"/>
    </source>
</evidence>
<gene>
    <name evidence="1" type="ORF">SAMN05216337_101775</name>
</gene>
<organism evidence="1 2">
    <name type="scientific">Bradyrhizobium brasilense</name>
    <dbReference type="NCBI Taxonomy" id="1419277"/>
    <lineage>
        <taxon>Bacteria</taxon>
        <taxon>Pseudomonadati</taxon>
        <taxon>Pseudomonadota</taxon>
        <taxon>Alphaproteobacteria</taxon>
        <taxon>Hyphomicrobiales</taxon>
        <taxon>Nitrobacteraceae</taxon>
        <taxon>Bradyrhizobium</taxon>
    </lineage>
</organism>
<protein>
    <submittedName>
        <fullName evidence="1">Uncharacterized protein</fullName>
    </submittedName>
</protein>
<reference evidence="1 2" key="1">
    <citation type="submission" date="2016-10" db="EMBL/GenBank/DDBJ databases">
        <authorList>
            <person name="de Groot N.N."/>
        </authorList>
    </citation>
    <scope>NUCLEOTIDE SEQUENCE [LARGE SCALE GENOMIC DNA]</scope>
    <source>
        <strain evidence="1 2">R5</strain>
    </source>
</reference>
<dbReference type="Proteomes" id="UP000199245">
    <property type="component" value="Unassembled WGS sequence"/>
</dbReference>
<accession>A0A1G6YSY2</accession>
<dbReference type="RefSeq" id="WP_092083957.1">
    <property type="nucleotide sequence ID" value="NZ_FMZW01000017.1"/>
</dbReference>
<sequence length="68" mass="7889">MRTEQQIVDDANNLAREFYAMLGYRAQEGFRFDLSRHPQEQAMWSMACRAYEVIQGTDVEDALAQLSD</sequence>
<dbReference type="AlphaFoldDB" id="A0A1G6YSY2"/>
<proteinExistence type="predicted"/>
<name>A0A1G6YSY2_9BRAD</name>
<dbReference type="EMBL" id="FMZW01000017">
    <property type="protein sequence ID" value="SDD93153.1"/>
    <property type="molecule type" value="Genomic_DNA"/>
</dbReference>
<evidence type="ECO:0000313" key="2">
    <source>
        <dbReference type="Proteomes" id="UP000199245"/>
    </source>
</evidence>